<dbReference type="PANTHER" id="PTHR33406">
    <property type="entry name" value="MEMBRANE PROTEIN MJ1562-RELATED"/>
    <property type="match status" value="1"/>
</dbReference>
<dbReference type="Pfam" id="PF03176">
    <property type="entry name" value="MMPL"/>
    <property type="match status" value="2"/>
</dbReference>
<feature type="transmembrane region" description="Helical" evidence="7">
    <location>
        <begin position="636"/>
        <end position="657"/>
    </location>
</feature>
<dbReference type="PANTHER" id="PTHR33406:SF11">
    <property type="entry name" value="MEMBRANE PROTEIN SCO6666-RELATED"/>
    <property type="match status" value="1"/>
</dbReference>
<keyword evidence="6 7" id="KW-0472">Membrane</keyword>
<feature type="transmembrane region" description="Helical" evidence="7">
    <location>
        <begin position="318"/>
        <end position="342"/>
    </location>
</feature>
<dbReference type="EMBL" id="LT629710">
    <property type="protein sequence ID" value="SDO77008.1"/>
    <property type="molecule type" value="Genomic_DNA"/>
</dbReference>
<gene>
    <name evidence="9" type="ORF">SAMN04515671_1952</name>
</gene>
<evidence type="ECO:0000256" key="2">
    <source>
        <dbReference type="ARBA" id="ARBA00010157"/>
    </source>
</evidence>
<dbReference type="STRING" id="1090615.SAMN04515671_1952"/>
<dbReference type="SUPFAM" id="SSF82866">
    <property type="entry name" value="Multidrug efflux transporter AcrB transmembrane domain"/>
    <property type="match status" value="2"/>
</dbReference>
<evidence type="ECO:0000256" key="3">
    <source>
        <dbReference type="ARBA" id="ARBA00022475"/>
    </source>
</evidence>
<feature type="domain" description="SSD" evidence="8">
    <location>
        <begin position="212"/>
        <end position="341"/>
    </location>
</feature>
<evidence type="ECO:0000256" key="6">
    <source>
        <dbReference type="ARBA" id="ARBA00023136"/>
    </source>
</evidence>
<accession>A0A1H0M927</accession>
<dbReference type="Gene3D" id="1.20.1640.10">
    <property type="entry name" value="Multidrug efflux transporter AcrB transmembrane domain"/>
    <property type="match status" value="2"/>
</dbReference>
<dbReference type="RefSeq" id="WP_090475787.1">
    <property type="nucleotide sequence ID" value="NZ_LT629710.1"/>
</dbReference>
<evidence type="ECO:0000259" key="8">
    <source>
        <dbReference type="PROSITE" id="PS50156"/>
    </source>
</evidence>
<keyword evidence="5 7" id="KW-1133">Transmembrane helix</keyword>
<dbReference type="OrthoDB" id="7051771at2"/>
<evidence type="ECO:0000256" key="7">
    <source>
        <dbReference type="SAM" id="Phobius"/>
    </source>
</evidence>
<dbReference type="InterPro" id="IPR004869">
    <property type="entry name" value="MMPL_dom"/>
</dbReference>
<comment type="subcellular location">
    <subcellularLocation>
        <location evidence="1">Cell membrane</location>
        <topology evidence="1">Multi-pass membrane protein</topology>
    </subcellularLocation>
</comment>
<keyword evidence="10" id="KW-1185">Reference proteome</keyword>
<feature type="transmembrane region" description="Helical" evidence="7">
    <location>
        <begin position="595"/>
        <end position="615"/>
    </location>
</feature>
<reference evidence="9 10" key="1">
    <citation type="submission" date="2016-10" db="EMBL/GenBank/DDBJ databases">
        <authorList>
            <person name="de Groot N.N."/>
        </authorList>
    </citation>
    <scope>NUCLEOTIDE SEQUENCE [LARGE SCALE GENOMIC DNA]</scope>
    <source>
        <strain evidence="10">P4-7,KCTC 19426,CECT 7604</strain>
    </source>
</reference>
<feature type="transmembrane region" description="Helical" evidence="7">
    <location>
        <begin position="528"/>
        <end position="547"/>
    </location>
</feature>
<organism evidence="9 10">
    <name type="scientific">Nakamurella panacisegetis</name>
    <dbReference type="NCBI Taxonomy" id="1090615"/>
    <lineage>
        <taxon>Bacteria</taxon>
        <taxon>Bacillati</taxon>
        <taxon>Actinomycetota</taxon>
        <taxon>Actinomycetes</taxon>
        <taxon>Nakamurellales</taxon>
        <taxon>Nakamurellaceae</taxon>
        <taxon>Nakamurella</taxon>
    </lineage>
</organism>
<dbReference type="PROSITE" id="PS50156">
    <property type="entry name" value="SSD"/>
    <property type="match status" value="1"/>
</dbReference>
<keyword evidence="4 7" id="KW-0812">Transmembrane</keyword>
<evidence type="ECO:0000256" key="1">
    <source>
        <dbReference type="ARBA" id="ARBA00004651"/>
    </source>
</evidence>
<dbReference type="GO" id="GO:0005886">
    <property type="term" value="C:plasma membrane"/>
    <property type="evidence" value="ECO:0007669"/>
    <property type="project" value="UniProtKB-SubCell"/>
</dbReference>
<comment type="similarity">
    <text evidence="2">Belongs to the resistance-nodulation-cell division (RND) (TC 2.A.6) family. MmpL subfamily.</text>
</comment>
<evidence type="ECO:0000256" key="5">
    <source>
        <dbReference type="ARBA" id="ARBA00022989"/>
    </source>
</evidence>
<protein>
    <submittedName>
        <fullName evidence="9">Putative drug exporter of the RND superfamily</fullName>
    </submittedName>
</protein>
<feature type="transmembrane region" description="Helical" evidence="7">
    <location>
        <begin position="29"/>
        <end position="50"/>
    </location>
</feature>
<evidence type="ECO:0000313" key="9">
    <source>
        <dbReference type="EMBL" id="SDO77008.1"/>
    </source>
</evidence>
<keyword evidence="3" id="KW-1003">Cell membrane</keyword>
<feature type="transmembrane region" description="Helical" evidence="7">
    <location>
        <begin position="663"/>
        <end position="683"/>
    </location>
</feature>
<feature type="transmembrane region" description="Helical" evidence="7">
    <location>
        <begin position="554"/>
        <end position="575"/>
    </location>
</feature>
<dbReference type="AlphaFoldDB" id="A0A1H0M927"/>
<dbReference type="InterPro" id="IPR050545">
    <property type="entry name" value="Mycobact_MmpL"/>
</dbReference>
<feature type="transmembrane region" description="Helical" evidence="7">
    <location>
        <begin position="199"/>
        <end position="228"/>
    </location>
</feature>
<name>A0A1H0M927_9ACTN</name>
<sequence>MTKTATAPTVRRDGLLYRFGLWLGRHAKAVLILGGIALVVFGVIGVGAFGKLKAGGFEDLGSDSSRAAAITNAHFAADPNLLLVVTPDDGRLDSAPSKAAGSALTTAIASKPDVTVTGSYWTTPAAGLAATDRSSGLITVVISGDHSVSRAADLSAEFSGERGGVTVKVGGQAAVLGDINRHVSSSLVLAEAIALPLTLILLLVVFGSVVAALLPLLIGAFAIAGTFFELSVLGSITDVSVFAINLTTALGLGLGIDYGLLLVARFREQLAAGEVVDVAVARTVATAGRTILFSAAAVVAALATLILFPLYFLSSFGYAGIGVVLIAALGALVLIPAALALLGRRVDAGRLPFTGTARNAESRFWLRFATAVFRHPVRTGGPVLVVLLLAAVPLMGIKFALPDASVLPTDAASRQVATILAQQYPSQSTAVITLVSATPTDSATATAAGAIVSKVPGVTGVEFGTATPDTLSYRQLKVSTDAPKASEAAKSLVKAIRAAAPGTAAAVFLVGGSDASLTDTLSGIGHQLPWVLLIIVVTTFILLFLFTGSVLQPLRALVVNGLSLSASIGVVTWIFQDGHLIGLLGATARPMDASMTVLLLSITFGLSMDYEVFLASRITELHFAGSGLQDAVTHGLARTGRLVSSAALLLAVSFFAFTTSSVSMLQLFGFGAGLAVLIDATLIRGVLVPAVMRLLGPANFWSPGPLRKLHAKVGLSEE</sequence>
<evidence type="ECO:0000313" key="10">
    <source>
        <dbReference type="Proteomes" id="UP000198741"/>
    </source>
</evidence>
<dbReference type="Proteomes" id="UP000198741">
    <property type="component" value="Chromosome I"/>
</dbReference>
<evidence type="ECO:0000256" key="4">
    <source>
        <dbReference type="ARBA" id="ARBA00022692"/>
    </source>
</evidence>
<feature type="transmembrane region" description="Helical" evidence="7">
    <location>
        <begin position="383"/>
        <end position="401"/>
    </location>
</feature>
<dbReference type="InterPro" id="IPR000731">
    <property type="entry name" value="SSD"/>
</dbReference>
<proteinExistence type="inferred from homology"/>
<feature type="transmembrane region" description="Helical" evidence="7">
    <location>
        <begin position="240"/>
        <end position="263"/>
    </location>
</feature>
<feature type="transmembrane region" description="Helical" evidence="7">
    <location>
        <begin position="291"/>
        <end position="312"/>
    </location>
</feature>